<dbReference type="AlphaFoldDB" id="A0AAU8LXH2"/>
<sequence length="46" mass="5429">MISRDAVRILMLSPLYFHLNARQRLNLVREYSLAMNSFSLTTEKKT</sequence>
<reference evidence="1" key="1">
    <citation type="journal article" date="2024" name="Syst. Appl. Microbiol.">
        <title>First single-strain enrichments of Electrothrix cable bacteria, description of E. aestuarii sp. nov. and E. rattekaaiensis sp. nov., and proposal of a cable bacteria taxonomy following the rules of the SeqCode.</title>
        <authorList>
            <person name="Plum-Jensen L.E."/>
            <person name="Schramm A."/>
            <person name="Marshall I.P.G."/>
        </authorList>
    </citation>
    <scope>NUCLEOTIDE SEQUENCE</scope>
    <source>
        <strain evidence="1">Rat1</strain>
    </source>
</reference>
<dbReference type="KEGG" id="eaj:Q3M24_04165"/>
<gene>
    <name evidence="1" type="ORF">Q3M24_04165</name>
</gene>
<organism evidence="1">
    <name type="scientific">Candidatus Electrothrix aestuarii</name>
    <dbReference type="NCBI Taxonomy" id="3062594"/>
    <lineage>
        <taxon>Bacteria</taxon>
        <taxon>Pseudomonadati</taxon>
        <taxon>Thermodesulfobacteriota</taxon>
        <taxon>Desulfobulbia</taxon>
        <taxon>Desulfobulbales</taxon>
        <taxon>Desulfobulbaceae</taxon>
        <taxon>Candidatus Electrothrix</taxon>
    </lineage>
</organism>
<accession>A0AAU8LXH2</accession>
<evidence type="ECO:0000313" key="1">
    <source>
        <dbReference type="EMBL" id="XCN73959.1"/>
    </source>
</evidence>
<dbReference type="EMBL" id="CP159373">
    <property type="protein sequence ID" value="XCN73959.1"/>
    <property type="molecule type" value="Genomic_DNA"/>
</dbReference>
<proteinExistence type="predicted"/>
<protein>
    <submittedName>
        <fullName evidence="1">Uncharacterized protein</fullName>
    </submittedName>
</protein>
<reference evidence="1" key="2">
    <citation type="submission" date="2024-06" db="EMBL/GenBank/DDBJ databases">
        <authorList>
            <person name="Plum-Jensen L.E."/>
            <person name="Schramm A."/>
            <person name="Marshall I.P.G."/>
        </authorList>
    </citation>
    <scope>NUCLEOTIDE SEQUENCE</scope>
    <source>
        <strain evidence="1">Rat1</strain>
    </source>
</reference>
<name>A0AAU8LXH2_9BACT</name>